<dbReference type="SUPFAM" id="SSF56300">
    <property type="entry name" value="Metallo-dependent phosphatases"/>
    <property type="match status" value="1"/>
</dbReference>
<keyword evidence="8" id="KW-1185">Reference proteome</keyword>
<dbReference type="PANTHER" id="PTHR42988">
    <property type="entry name" value="PHOSPHOHYDROLASE"/>
    <property type="match status" value="1"/>
</dbReference>
<gene>
    <name evidence="7" type="ORF">ZMTM_19790</name>
</gene>
<evidence type="ECO:0000313" key="7">
    <source>
        <dbReference type="EMBL" id="BCM25720.1"/>
    </source>
</evidence>
<organism evidence="7 8">
    <name type="scientific">Methyloradius palustris</name>
    <dbReference type="NCBI Taxonomy" id="2778876"/>
    <lineage>
        <taxon>Bacteria</taxon>
        <taxon>Pseudomonadati</taxon>
        <taxon>Pseudomonadota</taxon>
        <taxon>Betaproteobacteria</taxon>
        <taxon>Nitrosomonadales</taxon>
        <taxon>Methylophilaceae</taxon>
        <taxon>Methyloradius</taxon>
    </lineage>
</organism>
<keyword evidence="2" id="KW-0378">Hydrolase</keyword>
<sequence length="1012" mass="115574">MQISILHLSDIHFSDEENFIIGFNDEIARICYQSARECDAFFIIVTGDIAYSGSHSQYLIALEFLTRIKELVSAETEVPVNILVVPGNHDCVLKPIDSVRETIIGSIIANPELAKDSEIVANCTKAQKNYFDFESTILEIVPIYSDQLWKEIEVEITGQKIRFSLLNGAWMSQIPEEQGKLIYPVNDYEQLFEQPADLRFVLLHQPFNWYEQNTYQNFRKCLQGKAHFVLSGHEHVTNISVLDNDSGDTVYFEAGALQPHGSAIPTFSILDFKSAEQIVTENKFEIINGNIIQVDNPKIREFTDDKKNIVVKSKVSKEFLAQVNDPGGNFSHLTQKINLDDVFVYPDARNRCHPGNTAVITSTEKLISKIDDGTKLLFIGEEKAGKTVLLYQMFKECHLKGLFPLYLRASSINAFTDTDILKALRSCAAQQYVDVNCFEQSEKSKRVILIDDLDRLKGGPKFVAKLLQYLEKHFSAFVITADIGFEVTELLTPDAAEILKPYDTYELLRFNLRLRLQLVRKWCKCSDISNLQDYDKKVHQVESILNTVVGKNLVPSQPIYLLILLLSADQHQQSELQNSSFAYYYQYLITKSLKDVGLKPDKFNELFNYLANLAWLYSTTEIHQASLSELNEFNRIFSDKYITVQLKERLDLLTAAKILTRQDDYYSFTYPYIYYYFVGMYAAEHLSHPDNKVKQIVGDWCSNLNRRANAHSVLFLTHHSNDTWVIDQVANVLKNCFPEYKAMEFNGDTDVLNSLIDSVTGILIEAPNVHLNQMQLREMQDTNEQHDYEDSDTNDLKFIGKINLMLRTAEILGQILKNYYGSLEKTVKSDLLHQVVSGPLRLIRGIIEIMTEDPEALVKSIEGLIDDPEEKLDAARKKEAARKFAFRLLGLVSTNFIIKSAQNINTESLEEDLDAYVKKDPTNAKKLLYAATKLTQAGKIPMDTIRKLSEDLQPNAFAFTILQSLGVFHLYLFHTSFEEKQNLCKYLKISMDSSLSIDLLHSKTKMIGKQNT</sequence>
<evidence type="ECO:0000256" key="1">
    <source>
        <dbReference type="ARBA" id="ARBA00022723"/>
    </source>
</evidence>
<dbReference type="InterPro" id="IPR004843">
    <property type="entry name" value="Calcineurin-like_PHP"/>
</dbReference>
<dbReference type="Gene3D" id="3.40.50.300">
    <property type="entry name" value="P-loop containing nucleotide triphosphate hydrolases"/>
    <property type="match status" value="1"/>
</dbReference>
<dbReference type="InterPro" id="IPR027417">
    <property type="entry name" value="P-loop_NTPase"/>
</dbReference>
<evidence type="ECO:0008006" key="9">
    <source>
        <dbReference type="Google" id="ProtNLM"/>
    </source>
</evidence>
<evidence type="ECO:0000256" key="3">
    <source>
        <dbReference type="ARBA" id="ARBA00023004"/>
    </source>
</evidence>
<dbReference type="GO" id="GO:0016787">
    <property type="term" value="F:hydrolase activity"/>
    <property type="evidence" value="ECO:0007669"/>
    <property type="project" value="UniProtKB-KW"/>
</dbReference>
<proteinExistence type="inferred from homology"/>
<evidence type="ECO:0000259" key="5">
    <source>
        <dbReference type="Pfam" id="PF00149"/>
    </source>
</evidence>
<keyword evidence="1" id="KW-0479">Metal-binding</keyword>
<dbReference type="AlphaFoldDB" id="A0A8D5JMC3"/>
<evidence type="ECO:0000256" key="2">
    <source>
        <dbReference type="ARBA" id="ARBA00022801"/>
    </source>
</evidence>
<accession>A0A8D5JMC3</accession>
<feature type="domain" description="STAND NTPase 4 small alpha/beta" evidence="6">
    <location>
        <begin position="625"/>
        <end position="678"/>
    </location>
</feature>
<comment type="similarity">
    <text evidence="4">Belongs to the cyclic nucleotide phosphodiesterase class-III family.</text>
</comment>
<dbReference type="Proteomes" id="UP000826722">
    <property type="component" value="Chromosome"/>
</dbReference>
<dbReference type="RefSeq" id="WP_221763782.1">
    <property type="nucleotide sequence ID" value="NZ_AP024110.1"/>
</dbReference>
<dbReference type="Pfam" id="PF24406">
    <property type="entry name" value="nSTAND_NTPase4"/>
    <property type="match status" value="1"/>
</dbReference>
<dbReference type="EMBL" id="AP024110">
    <property type="protein sequence ID" value="BCM25720.1"/>
    <property type="molecule type" value="Genomic_DNA"/>
</dbReference>
<dbReference type="PANTHER" id="PTHR42988:SF2">
    <property type="entry name" value="CYCLIC NUCLEOTIDE PHOSPHODIESTERASE CBUA0032-RELATED"/>
    <property type="match status" value="1"/>
</dbReference>
<dbReference type="SUPFAM" id="SSF52540">
    <property type="entry name" value="P-loop containing nucleoside triphosphate hydrolases"/>
    <property type="match status" value="1"/>
</dbReference>
<name>A0A8D5JMC3_9PROT</name>
<dbReference type="KEGG" id="mpau:ZMTM_19790"/>
<dbReference type="Pfam" id="PF00149">
    <property type="entry name" value="Metallophos"/>
    <property type="match status" value="1"/>
</dbReference>
<feature type="domain" description="Calcineurin-like phosphoesterase" evidence="5">
    <location>
        <begin position="4"/>
        <end position="236"/>
    </location>
</feature>
<reference evidence="7" key="1">
    <citation type="journal article" date="2021" name="Arch. Microbiol.">
        <title>Methyloradius palustris gen. nov., sp. nov., a methanol-oxidizing bacterium isolated from snow.</title>
        <authorList>
            <person name="Miyadera T."/>
            <person name="Kojima H."/>
            <person name="Fukui M."/>
        </authorList>
    </citation>
    <scope>NUCLEOTIDE SEQUENCE</scope>
    <source>
        <strain evidence="7">Zm11</strain>
    </source>
</reference>
<dbReference type="InterPro" id="IPR050884">
    <property type="entry name" value="CNP_phosphodiesterase-III"/>
</dbReference>
<protein>
    <recommendedName>
        <fullName evidence="9">Calcineurin-like phosphoesterase domain-containing protein</fullName>
    </recommendedName>
</protein>
<dbReference type="Gene3D" id="3.60.21.10">
    <property type="match status" value="1"/>
</dbReference>
<evidence type="ECO:0000256" key="4">
    <source>
        <dbReference type="ARBA" id="ARBA00025742"/>
    </source>
</evidence>
<evidence type="ECO:0000313" key="8">
    <source>
        <dbReference type="Proteomes" id="UP000826722"/>
    </source>
</evidence>
<dbReference type="GO" id="GO:0046872">
    <property type="term" value="F:metal ion binding"/>
    <property type="evidence" value="ECO:0007669"/>
    <property type="project" value="UniProtKB-KW"/>
</dbReference>
<dbReference type="InterPro" id="IPR057123">
    <property type="entry name" value="STAND_NTPase4_dom"/>
</dbReference>
<keyword evidence="3" id="KW-0408">Iron</keyword>
<dbReference type="InterPro" id="IPR029052">
    <property type="entry name" value="Metallo-depent_PP-like"/>
</dbReference>
<evidence type="ECO:0000259" key="6">
    <source>
        <dbReference type="Pfam" id="PF24406"/>
    </source>
</evidence>